<comment type="caution">
    <text evidence="2">The sequence shown here is derived from an EMBL/GenBank/DDBJ whole genome shotgun (WGS) entry which is preliminary data.</text>
</comment>
<dbReference type="AlphaFoldDB" id="A0AAN7H368"/>
<protein>
    <recommendedName>
        <fullName evidence="1">SnoaL-like domain-containing protein</fullName>
    </recommendedName>
</protein>
<dbReference type="Gene3D" id="3.10.450.50">
    <property type="match status" value="1"/>
</dbReference>
<gene>
    <name evidence="2" type="ORF">C8A03DRAFT_39267</name>
</gene>
<reference evidence="2" key="2">
    <citation type="submission" date="2023-05" db="EMBL/GenBank/DDBJ databases">
        <authorList>
            <consortium name="Lawrence Berkeley National Laboratory"/>
            <person name="Steindorff A."/>
            <person name="Hensen N."/>
            <person name="Bonometti L."/>
            <person name="Westerberg I."/>
            <person name="Brannstrom I.O."/>
            <person name="Guillou S."/>
            <person name="Cros-Aarteil S."/>
            <person name="Calhoun S."/>
            <person name="Haridas S."/>
            <person name="Kuo A."/>
            <person name="Mondo S."/>
            <person name="Pangilinan J."/>
            <person name="Riley R."/>
            <person name="Labutti K."/>
            <person name="Andreopoulos B."/>
            <person name="Lipzen A."/>
            <person name="Chen C."/>
            <person name="Yanf M."/>
            <person name="Daum C."/>
            <person name="Ng V."/>
            <person name="Clum A."/>
            <person name="Ohm R."/>
            <person name="Martin F."/>
            <person name="Silar P."/>
            <person name="Natvig D."/>
            <person name="Lalanne C."/>
            <person name="Gautier V."/>
            <person name="Ament-Velasquez S.L."/>
            <person name="Kruys A."/>
            <person name="Hutchinson M.I."/>
            <person name="Powell A.J."/>
            <person name="Barry K."/>
            <person name="Miller A.N."/>
            <person name="Grigoriev I.V."/>
            <person name="Debuchy R."/>
            <person name="Gladieux P."/>
            <person name="Thoren M.H."/>
            <person name="Johannesson H."/>
        </authorList>
    </citation>
    <scope>NUCLEOTIDE SEQUENCE</scope>
    <source>
        <strain evidence="2">CBS 532.94</strain>
    </source>
</reference>
<dbReference type="SUPFAM" id="SSF54427">
    <property type="entry name" value="NTF2-like"/>
    <property type="match status" value="1"/>
</dbReference>
<accession>A0AAN7H368</accession>
<dbReference type="Pfam" id="PF13577">
    <property type="entry name" value="SnoaL_4"/>
    <property type="match status" value="1"/>
</dbReference>
<dbReference type="InterPro" id="IPR032710">
    <property type="entry name" value="NTF2-like_dom_sf"/>
</dbReference>
<organism evidence="2 3">
    <name type="scientific">Achaetomium macrosporum</name>
    <dbReference type="NCBI Taxonomy" id="79813"/>
    <lineage>
        <taxon>Eukaryota</taxon>
        <taxon>Fungi</taxon>
        <taxon>Dikarya</taxon>
        <taxon>Ascomycota</taxon>
        <taxon>Pezizomycotina</taxon>
        <taxon>Sordariomycetes</taxon>
        <taxon>Sordariomycetidae</taxon>
        <taxon>Sordariales</taxon>
        <taxon>Chaetomiaceae</taxon>
        <taxon>Achaetomium</taxon>
    </lineage>
</organism>
<evidence type="ECO:0000313" key="3">
    <source>
        <dbReference type="Proteomes" id="UP001303760"/>
    </source>
</evidence>
<dbReference type="InterPro" id="IPR037401">
    <property type="entry name" value="SnoaL-like"/>
</dbReference>
<evidence type="ECO:0000313" key="2">
    <source>
        <dbReference type="EMBL" id="KAK4233056.1"/>
    </source>
</evidence>
<proteinExistence type="predicted"/>
<dbReference type="Proteomes" id="UP001303760">
    <property type="component" value="Unassembled WGS sequence"/>
</dbReference>
<name>A0AAN7H368_9PEZI</name>
<feature type="domain" description="SnoaL-like" evidence="1">
    <location>
        <begin position="27"/>
        <end position="80"/>
    </location>
</feature>
<keyword evidence="3" id="KW-1185">Reference proteome</keyword>
<evidence type="ECO:0000259" key="1">
    <source>
        <dbReference type="Pfam" id="PF13577"/>
    </source>
</evidence>
<reference evidence="2" key="1">
    <citation type="journal article" date="2023" name="Mol. Phylogenet. Evol.">
        <title>Genome-scale phylogeny and comparative genomics of the fungal order Sordariales.</title>
        <authorList>
            <person name="Hensen N."/>
            <person name="Bonometti L."/>
            <person name="Westerberg I."/>
            <person name="Brannstrom I.O."/>
            <person name="Guillou S."/>
            <person name="Cros-Aarteil S."/>
            <person name="Calhoun S."/>
            <person name="Haridas S."/>
            <person name="Kuo A."/>
            <person name="Mondo S."/>
            <person name="Pangilinan J."/>
            <person name="Riley R."/>
            <person name="LaButti K."/>
            <person name="Andreopoulos B."/>
            <person name="Lipzen A."/>
            <person name="Chen C."/>
            <person name="Yan M."/>
            <person name="Daum C."/>
            <person name="Ng V."/>
            <person name="Clum A."/>
            <person name="Steindorff A."/>
            <person name="Ohm R.A."/>
            <person name="Martin F."/>
            <person name="Silar P."/>
            <person name="Natvig D.O."/>
            <person name="Lalanne C."/>
            <person name="Gautier V."/>
            <person name="Ament-Velasquez S.L."/>
            <person name="Kruys A."/>
            <person name="Hutchinson M.I."/>
            <person name="Powell A.J."/>
            <person name="Barry K."/>
            <person name="Miller A.N."/>
            <person name="Grigoriev I.V."/>
            <person name="Debuchy R."/>
            <person name="Gladieux P."/>
            <person name="Hiltunen Thoren M."/>
            <person name="Johannesson H."/>
        </authorList>
    </citation>
    <scope>NUCLEOTIDE SEQUENCE</scope>
    <source>
        <strain evidence="2">CBS 532.94</strain>
    </source>
</reference>
<dbReference type="EMBL" id="MU860688">
    <property type="protein sequence ID" value="KAK4233056.1"/>
    <property type="molecule type" value="Genomic_DNA"/>
</dbReference>
<sequence length="138" mass="14709">MTAPAPGSARPLTVPENVTTWVATSFKYGDSHDPALAEKFGTLFTDDAEVYTPLGMSKGPEAIVAMLKKAWEHGSTSHTAKAIYTRDLDFSDVLAQGVVTMPGPDGQQMSVNFVAQINFVPDGCGGVKASLWKFMPVS</sequence>